<dbReference type="OrthoDB" id="9801954at2"/>
<dbReference type="Pfam" id="PF00535">
    <property type="entry name" value="Glycos_transf_2"/>
    <property type="match status" value="1"/>
</dbReference>
<dbReference type="CAZy" id="GT2">
    <property type="family name" value="Glycosyltransferase Family 2"/>
</dbReference>
<organism evidence="2 3">
    <name type="scientific">Desulfurivibrio alkaliphilus (strain DSM 19089 / UNIQEM U267 / AHT2)</name>
    <dbReference type="NCBI Taxonomy" id="589865"/>
    <lineage>
        <taxon>Bacteria</taxon>
        <taxon>Pseudomonadati</taxon>
        <taxon>Thermodesulfobacteriota</taxon>
        <taxon>Desulfobulbia</taxon>
        <taxon>Desulfobulbales</taxon>
        <taxon>Desulfobulbaceae</taxon>
        <taxon>Desulfurivibrio</taxon>
    </lineage>
</organism>
<dbReference type="Gene3D" id="3.90.550.10">
    <property type="entry name" value="Spore Coat Polysaccharide Biosynthesis Protein SpsA, Chain A"/>
    <property type="match status" value="1"/>
</dbReference>
<sequence>MSWRRLAPPRKGDLGLLVCLRVGGPMGPEAVNRLAKVCGIFCKRFDASVVVGMEGLEHLDAQVPANWLADGLIIQSICSGHRSLVLNDLVDAAIRSNAVSTVFMDVDQLLLSPARALQFMVENLGKQAVSILSADSCFLQVGRPQLLDLPRRRFPAAWPEGLRFIDAACRQETKGIIEKQDIADLDDQRGGPYHLFVTEAGVQRLGGRDRFQKLSLRVGGLAVNDFDQISLLALEDAKADGSQRTVWRKVSAVAHTAPVSTEKVVFDIWPAPYVLAVENGQSDGAWLDVPRQVLVGRRCPVSIDTEKCCVGAQEAVFIMSNFNKAAYLPAALYGWVMQTYPNIRLDIVDDVSNDASLAKITEFKRLTGLDDTLLSVSVNECKRGTYWIRNLVISRHLREGVVFFVNDSDDVSSTMRATLQMGTLATDEKMEVCLFNIVRVDENYSLLPLNNEVERYGTASLCFKASLISKVGYFQNIQKNADWEFIRRVRRFIGPPSPTWIKMLALFQTFDGVNLTADIYKIVRGGSGIAANLGLRRQHIEIANRHYESLSLEGLPRSFDFPLSTMQEEYAQLGDDFLMEGYKRPDSVIVLLDGDDLEKENDFLQAGFIVLAQSSGNCWSFKSANAQETVDGEGFVEALAGYTARHVLSAYVISSRLITAPGRGMDWQDCMRDEYLFELVVASKAKGDKFVLRSDGVWSEAATFLNRAGTGVKDETNPDRQLNMLHTSVVNSRFMCRVKSKR</sequence>
<dbReference type="InterPro" id="IPR001173">
    <property type="entry name" value="Glyco_trans_2-like"/>
</dbReference>
<dbReference type="CDD" id="cd00761">
    <property type="entry name" value="Glyco_tranf_GTA_type"/>
    <property type="match status" value="1"/>
</dbReference>
<evidence type="ECO:0000259" key="1">
    <source>
        <dbReference type="Pfam" id="PF00535"/>
    </source>
</evidence>
<gene>
    <name evidence="2" type="ordered locus">DaAHT2_1809</name>
</gene>
<dbReference type="Proteomes" id="UP000001508">
    <property type="component" value="Chromosome"/>
</dbReference>
<name>D6Z4M5_DESAT</name>
<dbReference type="InParanoid" id="D6Z4M5"/>
<reference evidence="3" key="1">
    <citation type="submission" date="2010-02" db="EMBL/GenBank/DDBJ databases">
        <title>Complete sequence of Desulfurivibrio alkaliphilus AHT2.</title>
        <authorList>
            <consortium name="US DOE Joint Genome Institute"/>
            <person name="Pitluck S."/>
            <person name="Chertkov O."/>
            <person name="Detter J.C."/>
            <person name="Han C."/>
            <person name="Tapia R."/>
            <person name="Larimer F."/>
            <person name="Land M."/>
            <person name="Hauser L."/>
            <person name="Kyrpides N."/>
            <person name="Mikhailova N."/>
            <person name="Sorokin D.Y."/>
            <person name="Muyzer G."/>
            <person name="Woyke T."/>
        </authorList>
    </citation>
    <scope>NUCLEOTIDE SEQUENCE [LARGE SCALE GENOMIC DNA]</scope>
    <source>
        <strain evidence="3">DSM 19089 / UNIQEM U267 / AHT2</strain>
    </source>
</reference>
<evidence type="ECO:0000313" key="2">
    <source>
        <dbReference type="EMBL" id="ADH86500.1"/>
    </source>
</evidence>
<dbReference type="SUPFAM" id="SSF53448">
    <property type="entry name" value="Nucleotide-diphospho-sugar transferases"/>
    <property type="match status" value="1"/>
</dbReference>
<dbReference type="HOGENOM" id="CLU_374183_0_0_7"/>
<keyword evidence="3" id="KW-1185">Reference proteome</keyword>
<proteinExistence type="predicted"/>
<dbReference type="KEGG" id="dak:DaAHT2_1809"/>
<dbReference type="AlphaFoldDB" id="D6Z4M5"/>
<feature type="domain" description="Glycosyltransferase 2-like" evidence="1">
    <location>
        <begin position="318"/>
        <end position="442"/>
    </location>
</feature>
<evidence type="ECO:0000313" key="3">
    <source>
        <dbReference type="Proteomes" id="UP000001508"/>
    </source>
</evidence>
<accession>D6Z4M5</accession>
<dbReference type="InterPro" id="IPR029044">
    <property type="entry name" value="Nucleotide-diphossugar_trans"/>
</dbReference>
<dbReference type="STRING" id="589865.DaAHT2_1809"/>
<protein>
    <recommendedName>
        <fullName evidence="1">Glycosyltransferase 2-like domain-containing protein</fullName>
    </recommendedName>
</protein>
<dbReference type="RefSeq" id="WP_013164023.1">
    <property type="nucleotide sequence ID" value="NC_014216.1"/>
</dbReference>
<dbReference type="EMBL" id="CP001940">
    <property type="protein sequence ID" value="ADH86500.1"/>
    <property type="molecule type" value="Genomic_DNA"/>
</dbReference>
<dbReference type="eggNOG" id="COG0463">
    <property type="taxonomic scope" value="Bacteria"/>
</dbReference>